<keyword evidence="4" id="KW-1003">Cell membrane</keyword>
<keyword evidence="3" id="KW-0813">Transport</keyword>
<comment type="similarity">
    <text evidence="2">Belongs to the binding-protein-dependent transport system permease family. CysTW subfamily.</text>
</comment>
<evidence type="ECO:0000256" key="6">
    <source>
        <dbReference type="ARBA" id="ARBA00022989"/>
    </source>
</evidence>
<dbReference type="PANTHER" id="PTHR42929">
    <property type="entry name" value="INNER MEMBRANE ABC TRANSPORTER PERMEASE PROTEIN YDCU-RELATED-RELATED"/>
    <property type="match status" value="1"/>
</dbReference>
<dbReference type="PROSITE" id="PS50928">
    <property type="entry name" value="ABC_TM1"/>
    <property type="match status" value="1"/>
</dbReference>
<dbReference type="GO" id="GO:0005886">
    <property type="term" value="C:plasma membrane"/>
    <property type="evidence" value="ECO:0007669"/>
    <property type="project" value="UniProtKB-SubCell"/>
</dbReference>
<keyword evidence="7 8" id="KW-0472">Membrane</keyword>
<keyword evidence="6 8" id="KW-1133">Transmembrane helix</keyword>
<dbReference type="CDD" id="cd06261">
    <property type="entry name" value="TM_PBP2"/>
    <property type="match status" value="1"/>
</dbReference>
<dbReference type="Gene3D" id="1.10.3720.10">
    <property type="entry name" value="MetI-like"/>
    <property type="match status" value="1"/>
</dbReference>
<evidence type="ECO:0000256" key="7">
    <source>
        <dbReference type="ARBA" id="ARBA00023136"/>
    </source>
</evidence>
<evidence type="ECO:0000313" key="11">
    <source>
        <dbReference type="Proteomes" id="UP000254889"/>
    </source>
</evidence>
<dbReference type="KEGG" id="ptaw:DW352_02095"/>
<proteinExistence type="inferred from homology"/>
<dbReference type="EMBL" id="CP031417">
    <property type="protein sequence ID" value="AXK79411.1"/>
    <property type="molecule type" value="Genomic_DNA"/>
</dbReference>
<accession>A0A345ZR64</accession>
<feature type="transmembrane region" description="Helical" evidence="8">
    <location>
        <begin position="152"/>
        <end position="172"/>
    </location>
</feature>
<feature type="transmembrane region" description="Helical" evidence="8">
    <location>
        <begin position="193"/>
        <end position="218"/>
    </location>
</feature>
<feature type="transmembrane region" description="Helical" evidence="8">
    <location>
        <begin position="254"/>
        <end position="275"/>
    </location>
</feature>
<organism evidence="10 11">
    <name type="scientific">Pseudolabrys taiwanensis</name>
    <dbReference type="NCBI Taxonomy" id="331696"/>
    <lineage>
        <taxon>Bacteria</taxon>
        <taxon>Pseudomonadati</taxon>
        <taxon>Pseudomonadota</taxon>
        <taxon>Alphaproteobacteria</taxon>
        <taxon>Hyphomicrobiales</taxon>
        <taxon>Xanthobacteraceae</taxon>
        <taxon>Pseudolabrys</taxon>
    </lineage>
</organism>
<evidence type="ECO:0000256" key="2">
    <source>
        <dbReference type="ARBA" id="ARBA00007069"/>
    </source>
</evidence>
<feature type="transmembrane region" description="Helical" evidence="8">
    <location>
        <begin position="98"/>
        <end position="122"/>
    </location>
</feature>
<dbReference type="InterPro" id="IPR000515">
    <property type="entry name" value="MetI-like"/>
</dbReference>
<keyword evidence="11" id="KW-1185">Reference proteome</keyword>
<dbReference type="OrthoDB" id="9807047at2"/>
<feature type="transmembrane region" description="Helical" evidence="8">
    <location>
        <begin position="6"/>
        <end position="29"/>
    </location>
</feature>
<evidence type="ECO:0000256" key="4">
    <source>
        <dbReference type="ARBA" id="ARBA00022475"/>
    </source>
</evidence>
<name>A0A345ZR64_9HYPH</name>
<dbReference type="GO" id="GO:0055085">
    <property type="term" value="P:transmembrane transport"/>
    <property type="evidence" value="ECO:0007669"/>
    <property type="project" value="InterPro"/>
</dbReference>
<dbReference type="PANTHER" id="PTHR42929:SF5">
    <property type="entry name" value="ABC TRANSPORTER PERMEASE PROTEIN"/>
    <property type="match status" value="1"/>
</dbReference>
<dbReference type="RefSeq" id="WP_115688073.1">
    <property type="nucleotide sequence ID" value="NZ_CP031417.1"/>
</dbReference>
<evidence type="ECO:0000256" key="3">
    <source>
        <dbReference type="ARBA" id="ARBA00022448"/>
    </source>
</evidence>
<dbReference type="InterPro" id="IPR035906">
    <property type="entry name" value="MetI-like_sf"/>
</dbReference>
<dbReference type="Proteomes" id="UP000254889">
    <property type="component" value="Chromosome"/>
</dbReference>
<protein>
    <submittedName>
        <fullName evidence="10">ABC transporter permease</fullName>
    </submittedName>
</protein>
<gene>
    <name evidence="10" type="ORF">DW352_02095</name>
</gene>
<reference evidence="10 11" key="1">
    <citation type="submission" date="2018-07" db="EMBL/GenBank/DDBJ databases">
        <authorList>
            <person name="Quirk P.G."/>
            <person name="Krulwich T.A."/>
        </authorList>
    </citation>
    <scope>NUCLEOTIDE SEQUENCE [LARGE SCALE GENOMIC DNA]</scope>
    <source>
        <strain evidence="10 11">CC-BB4</strain>
    </source>
</reference>
<evidence type="ECO:0000256" key="5">
    <source>
        <dbReference type="ARBA" id="ARBA00022692"/>
    </source>
</evidence>
<evidence type="ECO:0000256" key="8">
    <source>
        <dbReference type="SAM" id="Phobius"/>
    </source>
</evidence>
<dbReference type="AlphaFoldDB" id="A0A345ZR64"/>
<evidence type="ECO:0000256" key="1">
    <source>
        <dbReference type="ARBA" id="ARBA00004651"/>
    </source>
</evidence>
<sequence>MRALRPWLWLLPAGCIVVPLFFLPVLFMIRNSFWRDDPVRFIVPDFTFANYITVLSDGYYLKVFGNSLALAALVALIALVMAYPYAQLITVASERTRLILLWVLCLPLYVSIIMRVFGWIIIIGDTGLLNQLLLKAGLVAKPVRILFEFEGMVIGMLHRYFPLMALPLLSSLQKIDPALLRGSVNLGAGRVRTWCCIVLPLSIPGAVAGTQLVFAGVLSDYVIPMLMGSTRYPTSAPTIFLEASTNASWAKAGAMGIVLLGLVLLINIAAGSLIARAAPWTGKA</sequence>
<comment type="subcellular location">
    <subcellularLocation>
        <location evidence="1">Cell membrane</location>
        <topology evidence="1">Multi-pass membrane protein</topology>
    </subcellularLocation>
</comment>
<feature type="domain" description="ABC transmembrane type-1" evidence="9">
    <location>
        <begin position="64"/>
        <end position="270"/>
    </location>
</feature>
<feature type="transmembrane region" description="Helical" evidence="8">
    <location>
        <begin position="67"/>
        <end position="86"/>
    </location>
</feature>
<evidence type="ECO:0000259" key="9">
    <source>
        <dbReference type="PROSITE" id="PS50928"/>
    </source>
</evidence>
<dbReference type="SUPFAM" id="SSF161098">
    <property type="entry name" value="MetI-like"/>
    <property type="match status" value="1"/>
</dbReference>
<keyword evidence="5 8" id="KW-0812">Transmembrane</keyword>
<evidence type="ECO:0000313" key="10">
    <source>
        <dbReference type="EMBL" id="AXK79411.1"/>
    </source>
</evidence>